<dbReference type="GO" id="GO:0000155">
    <property type="term" value="F:phosphorelay sensor kinase activity"/>
    <property type="evidence" value="ECO:0007669"/>
    <property type="project" value="InterPro"/>
</dbReference>
<dbReference type="Gene3D" id="1.10.287.130">
    <property type="match status" value="1"/>
</dbReference>
<gene>
    <name evidence="7" type="ORF">C471_05024</name>
</gene>
<dbReference type="PANTHER" id="PTHR43711">
    <property type="entry name" value="TWO-COMPONENT HISTIDINE KINASE"/>
    <property type="match status" value="1"/>
</dbReference>
<dbReference type="InterPro" id="IPR003594">
    <property type="entry name" value="HATPase_dom"/>
</dbReference>
<dbReference type="InterPro" id="IPR036097">
    <property type="entry name" value="HisK_dim/P_sf"/>
</dbReference>
<comment type="catalytic activity">
    <reaction evidence="1">
        <text>ATP + protein L-histidine = ADP + protein N-phospho-L-histidine.</text>
        <dbReference type="EC" id="2.7.13.3"/>
    </reaction>
</comment>
<keyword evidence="5" id="KW-0902">Two-component regulatory system</keyword>
<dbReference type="CDD" id="cd00082">
    <property type="entry name" value="HisKA"/>
    <property type="match status" value="1"/>
</dbReference>
<evidence type="ECO:0000313" key="8">
    <source>
        <dbReference type="Proteomes" id="UP000011514"/>
    </source>
</evidence>
<reference evidence="7 8" key="1">
    <citation type="journal article" date="2014" name="PLoS Genet.">
        <title>Phylogenetically driven sequencing of extremely halophilic archaea reveals strategies for static and dynamic osmo-response.</title>
        <authorList>
            <person name="Becker E.A."/>
            <person name="Seitzer P.M."/>
            <person name="Tritt A."/>
            <person name="Larsen D."/>
            <person name="Krusor M."/>
            <person name="Yao A.I."/>
            <person name="Wu D."/>
            <person name="Madern D."/>
            <person name="Eisen J.A."/>
            <person name="Darling A.E."/>
            <person name="Facciotti M.T."/>
        </authorList>
    </citation>
    <scope>NUCLEOTIDE SEQUENCE [LARGE SCALE GENOMIC DNA]</scope>
    <source>
        <strain evidence="7 8">DSM 1137</strain>
    </source>
</reference>
<dbReference type="SMART" id="SM00388">
    <property type="entry name" value="HisKA"/>
    <property type="match status" value="1"/>
</dbReference>
<proteinExistence type="predicted"/>
<dbReference type="eggNOG" id="arCOG02333">
    <property type="taxonomic scope" value="Archaea"/>
</dbReference>
<dbReference type="PANTHER" id="PTHR43711:SF1">
    <property type="entry name" value="HISTIDINE KINASE 1"/>
    <property type="match status" value="1"/>
</dbReference>
<feature type="domain" description="Histidine kinase" evidence="6">
    <location>
        <begin position="64"/>
        <end position="278"/>
    </location>
</feature>
<organism evidence="7 8">
    <name type="scientific">Halorubrum saccharovorum DSM 1137</name>
    <dbReference type="NCBI Taxonomy" id="1227484"/>
    <lineage>
        <taxon>Archaea</taxon>
        <taxon>Methanobacteriati</taxon>
        <taxon>Methanobacteriota</taxon>
        <taxon>Stenosarchaea group</taxon>
        <taxon>Halobacteria</taxon>
        <taxon>Halobacteriales</taxon>
        <taxon>Haloferacaceae</taxon>
        <taxon>Halorubrum</taxon>
    </lineage>
</organism>
<evidence type="ECO:0000256" key="5">
    <source>
        <dbReference type="ARBA" id="ARBA00023012"/>
    </source>
</evidence>
<dbReference type="SMART" id="SM00387">
    <property type="entry name" value="HATPase_c"/>
    <property type="match status" value="1"/>
</dbReference>
<evidence type="ECO:0000256" key="3">
    <source>
        <dbReference type="ARBA" id="ARBA00022679"/>
    </source>
</evidence>
<accession>M0E2G3</accession>
<dbReference type="InterPro" id="IPR003661">
    <property type="entry name" value="HisK_dim/P_dom"/>
</dbReference>
<dbReference type="EC" id="2.7.13.3" evidence="2"/>
<dbReference type="Pfam" id="PF02518">
    <property type="entry name" value="HATPase_c"/>
    <property type="match status" value="1"/>
</dbReference>
<dbReference type="SUPFAM" id="SSF47384">
    <property type="entry name" value="Homodimeric domain of signal transducing histidine kinase"/>
    <property type="match status" value="1"/>
</dbReference>
<dbReference type="Proteomes" id="UP000011514">
    <property type="component" value="Unassembled WGS sequence"/>
</dbReference>
<dbReference type="PATRIC" id="fig|1227484.4.peg.1028"/>
<dbReference type="AlphaFoldDB" id="M0E2G3"/>
<dbReference type="InterPro" id="IPR036890">
    <property type="entry name" value="HATPase_C_sf"/>
</dbReference>
<dbReference type="EMBL" id="AOJE01000013">
    <property type="protein sequence ID" value="ELZ41980.1"/>
    <property type="molecule type" value="Genomic_DNA"/>
</dbReference>
<dbReference type="Gene3D" id="3.30.565.10">
    <property type="entry name" value="Histidine kinase-like ATPase, C-terminal domain"/>
    <property type="match status" value="1"/>
</dbReference>
<dbReference type="RefSeq" id="WP_004046962.1">
    <property type="nucleotide sequence ID" value="NZ_AOJE01000013.1"/>
</dbReference>
<dbReference type="OrthoDB" id="8127at2157"/>
<keyword evidence="8" id="KW-1185">Reference proteome</keyword>
<evidence type="ECO:0000256" key="1">
    <source>
        <dbReference type="ARBA" id="ARBA00000085"/>
    </source>
</evidence>
<name>M0E2G3_9EURY</name>
<evidence type="ECO:0000256" key="2">
    <source>
        <dbReference type="ARBA" id="ARBA00012438"/>
    </source>
</evidence>
<dbReference type="InterPro" id="IPR005467">
    <property type="entry name" value="His_kinase_dom"/>
</dbReference>
<dbReference type="SUPFAM" id="SSF55874">
    <property type="entry name" value="ATPase domain of HSP90 chaperone/DNA topoisomerase II/histidine kinase"/>
    <property type="match status" value="1"/>
</dbReference>
<dbReference type="Pfam" id="PF00512">
    <property type="entry name" value="HisKA"/>
    <property type="match status" value="1"/>
</dbReference>
<sequence length="278" mass="29708">GDHGVMPLGSQEPEFFDDTAVQLARVLGANVTVALDHAQRTAQLRDRDAELQREIDRLEKFAGLVSHDLRNPLNVAAGRLELARTTVDDGDTLDDLDRIADAHDRMEELIDDLLALARQGRTVDELVSVSLADAAARAWRTVNTADATLDLPEKSLAVDADPERLRTLLENLFTNSVEHGSTNSRTGSGDSVAHAADSTADADGVTVTVGALTNGFYVADDGVGFEIDPDEATEYGTSSDPTGTGFGLAIVHEIAAAHGWTLDVVDEDGARFEFRTDG</sequence>
<comment type="caution">
    <text evidence="7">The sequence shown here is derived from an EMBL/GenBank/DDBJ whole genome shotgun (WGS) entry which is preliminary data.</text>
</comment>
<keyword evidence="3" id="KW-0808">Transferase</keyword>
<feature type="non-terminal residue" evidence="7">
    <location>
        <position position="1"/>
    </location>
</feature>
<protein>
    <recommendedName>
        <fullName evidence="2">histidine kinase</fullName>
        <ecNumber evidence="2">2.7.13.3</ecNumber>
    </recommendedName>
</protein>
<evidence type="ECO:0000256" key="4">
    <source>
        <dbReference type="ARBA" id="ARBA00022777"/>
    </source>
</evidence>
<dbReference type="PROSITE" id="PS50109">
    <property type="entry name" value="HIS_KIN"/>
    <property type="match status" value="1"/>
</dbReference>
<keyword evidence="4" id="KW-0418">Kinase</keyword>
<dbReference type="STRING" id="1227484.C471_05024"/>
<evidence type="ECO:0000259" key="6">
    <source>
        <dbReference type="PROSITE" id="PS50109"/>
    </source>
</evidence>
<evidence type="ECO:0000313" key="7">
    <source>
        <dbReference type="EMBL" id="ELZ41980.1"/>
    </source>
</evidence>
<dbReference type="InterPro" id="IPR050736">
    <property type="entry name" value="Sensor_HK_Regulatory"/>
</dbReference>